<evidence type="ECO:0000256" key="1">
    <source>
        <dbReference type="SAM" id="Phobius"/>
    </source>
</evidence>
<evidence type="ECO:0000313" key="3">
    <source>
        <dbReference type="Proteomes" id="UP001159405"/>
    </source>
</evidence>
<proteinExistence type="predicted"/>
<reference evidence="2 3" key="1">
    <citation type="submission" date="2022-05" db="EMBL/GenBank/DDBJ databases">
        <authorList>
            <consortium name="Genoscope - CEA"/>
            <person name="William W."/>
        </authorList>
    </citation>
    <scope>NUCLEOTIDE SEQUENCE [LARGE SCALE GENOMIC DNA]</scope>
</reference>
<organism evidence="2 3">
    <name type="scientific">Porites lobata</name>
    <dbReference type="NCBI Taxonomy" id="104759"/>
    <lineage>
        <taxon>Eukaryota</taxon>
        <taxon>Metazoa</taxon>
        <taxon>Cnidaria</taxon>
        <taxon>Anthozoa</taxon>
        <taxon>Hexacorallia</taxon>
        <taxon>Scleractinia</taxon>
        <taxon>Fungiina</taxon>
        <taxon>Poritidae</taxon>
        <taxon>Porites</taxon>
    </lineage>
</organism>
<evidence type="ECO:0000313" key="2">
    <source>
        <dbReference type="EMBL" id="CAH3035794.1"/>
    </source>
</evidence>
<dbReference type="Proteomes" id="UP001159405">
    <property type="component" value="Unassembled WGS sequence"/>
</dbReference>
<keyword evidence="1" id="KW-1133">Transmembrane helix</keyword>
<protein>
    <submittedName>
        <fullName evidence="2">Uncharacterized protein</fullName>
    </submittedName>
</protein>
<sequence length="161" mass="18434">MDNRERDSAGRTSTGKFYRCGAPNLACFQAIFAHKVAASFGFTAAMHLMLPDRKNDKKKNRKGTNGQFRYLSAEMLQKSRQMSKEQNMWKRQIERAEFRAYGTRPSGQKALDMQININATPAEQSNGQVRVHYCSDTPLYYEEAAYRVYGTPRADCKNDNN</sequence>
<name>A0ABN8MW26_9CNID</name>
<keyword evidence="1" id="KW-0812">Transmembrane</keyword>
<keyword evidence="1" id="KW-0472">Membrane</keyword>
<dbReference type="EMBL" id="CALNXK010000004">
    <property type="protein sequence ID" value="CAH3035794.1"/>
    <property type="molecule type" value="Genomic_DNA"/>
</dbReference>
<comment type="caution">
    <text evidence="2">The sequence shown here is derived from an EMBL/GenBank/DDBJ whole genome shotgun (WGS) entry which is preliminary data.</text>
</comment>
<accession>A0ABN8MW26</accession>
<feature type="transmembrane region" description="Helical" evidence="1">
    <location>
        <begin position="31"/>
        <end position="50"/>
    </location>
</feature>
<gene>
    <name evidence="2" type="ORF">PLOB_00031170</name>
</gene>
<keyword evidence="3" id="KW-1185">Reference proteome</keyword>